<dbReference type="EMBL" id="JAACJL010000030">
    <property type="protein sequence ID" value="KAF4617250.1"/>
    <property type="molecule type" value="Genomic_DNA"/>
</dbReference>
<keyword evidence="2" id="KW-0732">Signal</keyword>
<feature type="compositionally biased region" description="Basic and acidic residues" evidence="1">
    <location>
        <begin position="95"/>
        <end position="108"/>
    </location>
</feature>
<evidence type="ECO:0000313" key="4">
    <source>
        <dbReference type="Proteomes" id="UP000521872"/>
    </source>
</evidence>
<comment type="caution">
    <text evidence="3">The sequence shown here is derived from an EMBL/GenBank/DDBJ whole genome shotgun (WGS) entry which is preliminary data.</text>
</comment>
<feature type="compositionally biased region" description="Polar residues" evidence="1">
    <location>
        <begin position="124"/>
        <end position="142"/>
    </location>
</feature>
<proteinExistence type="predicted"/>
<name>A0A8H4VR38_9AGAR</name>
<evidence type="ECO:0000256" key="1">
    <source>
        <dbReference type="SAM" id="MobiDB-lite"/>
    </source>
</evidence>
<feature type="region of interest" description="Disordered" evidence="1">
    <location>
        <begin position="55"/>
        <end position="142"/>
    </location>
</feature>
<feature type="signal peptide" evidence="2">
    <location>
        <begin position="1"/>
        <end position="26"/>
    </location>
</feature>
<protein>
    <submittedName>
        <fullName evidence="3">Uncharacterized protein</fullName>
    </submittedName>
</protein>
<feature type="compositionally biased region" description="Polar residues" evidence="1">
    <location>
        <begin position="62"/>
        <end position="75"/>
    </location>
</feature>
<organism evidence="3 4">
    <name type="scientific">Agrocybe pediades</name>
    <dbReference type="NCBI Taxonomy" id="84607"/>
    <lineage>
        <taxon>Eukaryota</taxon>
        <taxon>Fungi</taxon>
        <taxon>Dikarya</taxon>
        <taxon>Basidiomycota</taxon>
        <taxon>Agaricomycotina</taxon>
        <taxon>Agaricomycetes</taxon>
        <taxon>Agaricomycetidae</taxon>
        <taxon>Agaricales</taxon>
        <taxon>Agaricineae</taxon>
        <taxon>Strophariaceae</taxon>
        <taxon>Agrocybe</taxon>
    </lineage>
</organism>
<reference evidence="3 4" key="1">
    <citation type="submission" date="2019-12" db="EMBL/GenBank/DDBJ databases">
        <authorList>
            <person name="Floudas D."/>
            <person name="Bentzer J."/>
            <person name="Ahren D."/>
            <person name="Johansson T."/>
            <person name="Persson P."/>
            <person name="Tunlid A."/>
        </authorList>
    </citation>
    <scope>NUCLEOTIDE SEQUENCE [LARGE SCALE GENOMIC DNA]</scope>
    <source>
        <strain evidence="3 4">CBS 102.39</strain>
    </source>
</reference>
<dbReference type="AlphaFoldDB" id="A0A8H4VR38"/>
<evidence type="ECO:0000256" key="2">
    <source>
        <dbReference type="SAM" id="SignalP"/>
    </source>
</evidence>
<feature type="chain" id="PRO_5034014045" evidence="2">
    <location>
        <begin position="27"/>
        <end position="192"/>
    </location>
</feature>
<evidence type="ECO:0000313" key="3">
    <source>
        <dbReference type="EMBL" id="KAF4617250.1"/>
    </source>
</evidence>
<gene>
    <name evidence="3" type="ORF">D9613_005843</name>
</gene>
<dbReference type="Proteomes" id="UP000521872">
    <property type="component" value="Unassembled WGS sequence"/>
</dbReference>
<sequence length="192" mass="21372">MELWILTLTSVIALLTLLSLMQCAYSSYKMSRKARRIPTGQRTRAIVHENILQSDPRHAVPSSGNHTNLNALSTSRPRDDTQLGQVMIPRTPPDVPRRPEPAARRERLNLPTSPHSQYPPRPLSSVTSTRATFSPTQPPNIMSASSPLPIIVITHQPEYSEHVEASLDMPPVPSTIPESEIEYEDDLQPCAI</sequence>
<keyword evidence="4" id="KW-1185">Reference proteome</keyword>
<accession>A0A8H4VR38</accession>